<dbReference type="OrthoDB" id="10261302at2759"/>
<keyword evidence="6" id="KW-1185">Reference proteome</keyword>
<accession>A0A482WF48</accession>
<feature type="region of interest" description="Disordered" evidence="4">
    <location>
        <begin position="308"/>
        <end position="389"/>
    </location>
</feature>
<dbReference type="GO" id="GO:0051017">
    <property type="term" value="P:actin filament bundle assembly"/>
    <property type="evidence" value="ECO:0007669"/>
    <property type="project" value="TreeGrafter"/>
</dbReference>
<reference evidence="5 6" key="1">
    <citation type="submission" date="2017-03" db="EMBL/GenBank/DDBJ databases">
        <title>Genome of the blue death feigning beetle - Asbolus verrucosus.</title>
        <authorList>
            <person name="Rider S.D."/>
        </authorList>
    </citation>
    <scope>NUCLEOTIDE SEQUENCE [LARGE SCALE GENOMIC DNA]</scope>
    <source>
        <strain evidence="5">Butters</strain>
        <tissue evidence="5">Head and leg muscle</tissue>
    </source>
</reference>
<evidence type="ECO:0000313" key="6">
    <source>
        <dbReference type="Proteomes" id="UP000292052"/>
    </source>
</evidence>
<keyword evidence="3" id="KW-0175">Coiled coil</keyword>
<dbReference type="STRING" id="1661398.A0A482WF48"/>
<feature type="compositionally biased region" description="Acidic residues" evidence="4">
    <location>
        <begin position="374"/>
        <end position="383"/>
    </location>
</feature>
<dbReference type="AlphaFoldDB" id="A0A482WF48"/>
<evidence type="ECO:0000313" key="5">
    <source>
        <dbReference type="EMBL" id="RZC43328.1"/>
    </source>
</evidence>
<organism evidence="5 6">
    <name type="scientific">Asbolus verrucosus</name>
    <name type="common">Desert ironclad beetle</name>
    <dbReference type="NCBI Taxonomy" id="1661398"/>
    <lineage>
        <taxon>Eukaryota</taxon>
        <taxon>Metazoa</taxon>
        <taxon>Ecdysozoa</taxon>
        <taxon>Arthropoda</taxon>
        <taxon>Hexapoda</taxon>
        <taxon>Insecta</taxon>
        <taxon>Pterygota</taxon>
        <taxon>Neoptera</taxon>
        <taxon>Endopterygota</taxon>
        <taxon>Coleoptera</taxon>
        <taxon>Polyphaga</taxon>
        <taxon>Cucujiformia</taxon>
        <taxon>Tenebrionidae</taxon>
        <taxon>Pimeliinae</taxon>
        <taxon>Asbolus</taxon>
    </lineage>
</organism>
<protein>
    <submittedName>
        <fullName evidence="5">GPI-anchored adhesin-like protein PGA55</fullName>
    </submittedName>
</protein>
<feature type="region of interest" description="Disordered" evidence="4">
    <location>
        <begin position="71"/>
        <end position="90"/>
    </location>
</feature>
<sequence length="403" mass="45642">VIEFCATRRLNSSCSDLTIVSLGTDTDDGENKHGPNLVNKQRVLPFIPPSFPGSADSNNLIKPSEYLKSISDKRSSSSSVKSNSESEEAVMTVEEQKDAVIKVQGPPPPPLPEPNLLDAIHNGKAFPESNTDTAKKQQQPLSAISIQDLNSVQLRRTDKMIASKTFSAPTRSMSLQCLQSEPYLAQKTDLIAELKLSKDITGIKKLKIERAKVEETKEKELYTEISKQFTATKFVEKVSIQPDLLECLLSRLQIPDKDNTGNVIPAWKRQMLAKKAAERARKELEEQMLREAEEKRLQSIPQWKRQLMQKKEEAENRMRSTIYTPKVTDDARSQKIHEAHECLKQSSQQEEKKSNEDINNNESVKEETACNAQTEEEEPDEDMNIIPWRAQLRKTNSKLNLLD</sequence>
<feature type="compositionally biased region" description="Basic and acidic residues" evidence="4">
    <location>
        <begin position="309"/>
        <end position="318"/>
    </location>
</feature>
<keyword evidence="1" id="KW-0677">Repeat</keyword>
<dbReference type="PANTHER" id="PTHR24153">
    <property type="entry name" value="ESPIN"/>
    <property type="match status" value="1"/>
</dbReference>
<dbReference type="EMBL" id="QDEB01000075">
    <property type="protein sequence ID" value="RZC43328.1"/>
    <property type="molecule type" value="Genomic_DNA"/>
</dbReference>
<evidence type="ECO:0000256" key="4">
    <source>
        <dbReference type="SAM" id="MobiDB-lite"/>
    </source>
</evidence>
<dbReference type="PANTHER" id="PTHR24153:SF8">
    <property type="entry name" value="FORKED, ISOFORM F"/>
    <property type="match status" value="1"/>
</dbReference>
<proteinExistence type="predicted"/>
<evidence type="ECO:0000256" key="3">
    <source>
        <dbReference type="SAM" id="Coils"/>
    </source>
</evidence>
<keyword evidence="2" id="KW-0040">ANK repeat</keyword>
<feature type="compositionally biased region" description="Basic and acidic residues" evidence="4">
    <location>
        <begin position="327"/>
        <end position="356"/>
    </location>
</feature>
<dbReference type="GO" id="GO:0051015">
    <property type="term" value="F:actin filament binding"/>
    <property type="evidence" value="ECO:0007669"/>
    <property type="project" value="TreeGrafter"/>
</dbReference>
<dbReference type="GO" id="GO:0005737">
    <property type="term" value="C:cytoplasm"/>
    <property type="evidence" value="ECO:0007669"/>
    <property type="project" value="TreeGrafter"/>
</dbReference>
<feature type="non-terminal residue" evidence="5">
    <location>
        <position position="403"/>
    </location>
</feature>
<gene>
    <name evidence="5" type="ORF">BDFB_003680</name>
</gene>
<feature type="non-terminal residue" evidence="5">
    <location>
        <position position="1"/>
    </location>
</feature>
<evidence type="ECO:0000256" key="2">
    <source>
        <dbReference type="ARBA" id="ARBA00023043"/>
    </source>
</evidence>
<name>A0A482WF48_ASBVE</name>
<evidence type="ECO:0000256" key="1">
    <source>
        <dbReference type="ARBA" id="ARBA00022737"/>
    </source>
</evidence>
<dbReference type="InterPro" id="IPR052420">
    <property type="entry name" value="Espin/Espin-like"/>
</dbReference>
<dbReference type="Proteomes" id="UP000292052">
    <property type="component" value="Unassembled WGS sequence"/>
</dbReference>
<comment type="caution">
    <text evidence="5">The sequence shown here is derived from an EMBL/GenBank/DDBJ whole genome shotgun (WGS) entry which is preliminary data.</text>
</comment>
<feature type="coiled-coil region" evidence="3">
    <location>
        <begin position="267"/>
        <end position="297"/>
    </location>
</feature>